<dbReference type="Gene3D" id="3.90.550.10">
    <property type="entry name" value="Spore Coat Polysaccharide Biosynthesis Protein SpsA, Chain A"/>
    <property type="match status" value="1"/>
</dbReference>
<proteinExistence type="predicted"/>
<gene>
    <name evidence="2" type="ORF">WCD41_26810</name>
</gene>
<reference evidence="2 3" key="1">
    <citation type="submission" date="2024-03" db="EMBL/GenBank/DDBJ databases">
        <title>Actinomycetospora sp. OC33-EN06, a novel actinomycete isolated from wild orchid (Aerides multiflora).</title>
        <authorList>
            <person name="Suriyachadkun C."/>
        </authorList>
    </citation>
    <scope>NUCLEOTIDE SEQUENCE [LARGE SCALE GENOMIC DNA]</scope>
    <source>
        <strain evidence="2 3">OC33-EN06</strain>
    </source>
</reference>
<dbReference type="InterPro" id="IPR025877">
    <property type="entry name" value="MobA-like_NTP_Trfase"/>
</dbReference>
<keyword evidence="3" id="KW-1185">Reference proteome</keyword>
<dbReference type="Pfam" id="PF12804">
    <property type="entry name" value="NTP_transf_3"/>
    <property type="match status" value="1"/>
</dbReference>
<dbReference type="Proteomes" id="UP001370100">
    <property type="component" value="Unassembled WGS sequence"/>
</dbReference>
<dbReference type="PANTHER" id="PTHR43777">
    <property type="entry name" value="MOLYBDENUM COFACTOR CYTIDYLYLTRANSFERASE"/>
    <property type="match status" value="1"/>
</dbReference>
<feature type="domain" description="MobA-like NTP transferase" evidence="1">
    <location>
        <begin position="12"/>
        <end position="176"/>
    </location>
</feature>
<dbReference type="PANTHER" id="PTHR43777:SF1">
    <property type="entry name" value="MOLYBDENUM COFACTOR CYTIDYLYLTRANSFERASE"/>
    <property type="match status" value="1"/>
</dbReference>
<dbReference type="EMBL" id="JBBEGL010000010">
    <property type="protein sequence ID" value="MEJ2890099.1"/>
    <property type="molecule type" value="Genomic_DNA"/>
</dbReference>
<dbReference type="SUPFAM" id="SSF53448">
    <property type="entry name" value="Nucleotide-diphospho-sugar transferases"/>
    <property type="match status" value="1"/>
</dbReference>
<dbReference type="InterPro" id="IPR029044">
    <property type="entry name" value="Nucleotide-diphossugar_trans"/>
</dbReference>
<comment type="caution">
    <text evidence="2">The sequence shown here is derived from an EMBL/GenBank/DDBJ whole genome shotgun (WGS) entry which is preliminary data.</text>
</comment>
<protein>
    <submittedName>
        <fullName evidence="2">Nucleotidyltransferase family protein</fullName>
    </submittedName>
</protein>
<dbReference type="CDD" id="cd04182">
    <property type="entry name" value="GT_2_like_f"/>
    <property type="match status" value="1"/>
</dbReference>
<sequence length="208" mass="20946">MTTHRTPTPVAGLLLAAGGGRRMGRPKAAVELDGEPLVRRAVRALHAAGLAPVVVVLGAGLPGTAALLDEGTAWVPAPGWDTEGQAASLRAGLEALAGTDAVAVLVALVDTPGIGADALARVAARADGPDAPRVLARGAVDGRAGHPVLLGRAHWEAVHAAASGDAGARGFLRGRDDVAAVEIGDVAVGDDLDTPEDLQRWAEAEPHR</sequence>
<evidence type="ECO:0000313" key="3">
    <source>
        <dbReference type="Proteomes" id="UP001370100"/>
    </source>
</evidence>
<accession>A0ABU8NDR1</accession>
<name>A0ABU8NDR1_9PSEU</name>
<evidence type="ECO:0000259" key="1">
    <source>
        <dbReference type="Pfam" id="PF12804"/>
    </source>
</evidence>
<evidence type="ECO:0000313" key="2">
    <source>
        <dbReference type="EMBL" id="MEJ2890099.1"/>
    </source>
</evidence>
<organism evidence="2 3">
    <name type="scientific">Actinomycetospora aeridis</name>
    <dbReference type="NCBI Taxonomy" id="3129231"/>
    <lineage>
        <taxon>Bacteria</taxon>
        <taxon>Bacillati</taxon>
        <taxon>Actinomycetota</taxon>
        <taxon>Actinomycetes</taxon>
        <taxon>Pseudonocardiales</taxon>
        <taxon>Pseudonocardiaceae</taxon>
        <taxon>Actinomycetospora</taxon>
    </lineage>
</organism>